<accession>A0A7W3ZR34</accession>
<evidence type="ECO:0000259" key="2">
    <source>
        <dbReference type="Pfam" id="PF00171"/>
    </source>
</evidence>
<keyword evidence="1" id="KW-0560">Oxidoreductase</keyword>
<comment type="caution">
    <text evidence="3">The sequence shown here is derived from an EMBL/GenBank/DDBJ whole genome shotgun (WGS) entry which is preliminary data.</text>
</comment>
<dbReference type="Gene3D" id="3.40.605.10">
    <property type="entry name" value="Aldehyde Dehydrogenase, Chain A, domain 1"/>
    <property type="match status" value="1"/>
</dbReference>
<reference evidence="4" key="1">
    <citation type="submission" date="2020-05" db="EMBL/GenBank/DDBJ databases">
        <title>Classification of alakaliphilic streptomycetes isolated from an alkaline soil next to Lonar Crater, India and a proposal for the recognition of Streptomyces alkaliterrae sp. nov.</title>
        <authorList>
            <person name="Golinska P."/>
        </authorList>
    </citation>
    <scope>NUCLEOTIDE SEQUENCE [LARGE SCALE GENOMIC DNA]</scope>
    <source>
        <strain evidence="4">OF3</strain>
    </source>
</reference>
<name>A0A7W3ZR34_9ACTN</name>
<dbReference type="GO" id="GO:0016491">
    <property type="term" value="F:oxidoreductase activity"/>
    <property type="evidence" value="ECO:0007669"/>
    <property type="project" value="UniProtKB-KW"/>
</dbReference>
<dbReference type="PANTHER" id="PTHR11699">
    <property type="entry name" value="ALDEHYDE DEHYDROGENASE-RELATED"/>
    <property type="match status" value="1"/>
</dbReference>
<evidence type="ECO:0000313" key="3">
    <source>
        <dbReference type="EMBL" id="MBB1257202.1"/>
    </source>
</evidence>
<proteinExistence type="predicted"/>
<dbReference type="EMBL" id="JABJWZ010000723">
    <property type="protein sequence ID" value="MBB1257202.1"/>
    <property type="molecule type" value="Genomic_DNA"/>
</dbReference>
<evidence type="ECO:0000313" key="4">
    <source>
        <dbReference type="Proteomes" id="UP000525686"/>
    </source>
</evidence>
<dbReference type="InterPro" id="IPR015590">
    <property type="entry name" value="Aldehyde_DH_dom"/>
</dbReference>
<feature type="non-terminal residue" evidence="3">
    <location>
        <position position="1"/>
    </location>
</feature>
<dbReference type="InterPro" id="IPR016162">
    <property type="entry name" value="Ald_DH_N"/>
</dbReference>
<feature type="non-terminal residue" evidence="3">
    <location>
        <position position="130"/>
    </location>
</feature>
<gene>
    <name evidence="3" type="ORF">H3146_28305</name>
</gene>
<dbReference type="AlphaFoldDB" id="A0A7W3ZR34"/>
<organism evidence="3 4">
    <name type="scientific">Streptomyces alkaliterrae</name>
    <dbReference type="NCBI Taxonomy" id="2213162"/>
    <lineage>
        <taxon>Bacteria</taxon>
        <taxon>Bacillati</taxon>
        <taxon>Actinomycetota</taxon>
        <taxon>Actinomycetes</taxon>
        <taxon>Kitasatosporales</taxon>
        <taxon>Streptomycetaceae</taxon>
        <taxon>Streptomyces</taxon>
    </lineage>
</organism>
<evidence type="ECO:0000256" key="1">
    <source>
        <dbReference type="ARBA" id="ARBA00023002"/>
    </source>
</evidence>
<sequence length="130" mass="13967">IEGRYTDAASGARFDCISPIDGRVLGVVADCDAQDVERAVGAARRAFDAGHWSQASPAHRKRVLLALAALVEKHADELALLETLDMGKPVRDARRIDLPGAVRCLRWTAEAVDKLYGEVAPTGPHELGLV</sequence>
<dbReference type="SUPFAM" id="SSF53720">
    <property type="entry name" value="ALDH-like"/>
    <property type="match status" value="1"/>
</dbReference>
<dbReference type="Pfam" id="PF00171">
    <property type="entry name" value="Aldedh"/>
    <property type="match status" value="1"/>
</dbReference>
<protein>
    <submittedName>
        <fullName evidence="3">Aldehyde dehydrogenase family protein</fullName>
    </submittedName>
</protein>
<dbReference type="InterPro" id="IPR016161">
    <property type="entry name" value="Ald_DH/histidinol_DH"/>
</dbReference>
<dbReference type="Proteomes" id="UP000525686">
    <property type="component" value="Unassembled WGS sequence"/>
</dbReference>
<feature type="domain" description="Aldehyde dehydrogenase" evidence="2">
    <location>
        <begin position="6"/>
        <end position="126"/>
    </location>
</feature>